<organism evidence="3">
    <name type="scientific">Variovorax boronicumulans</name>
    <dbReference type="NCBI Taxonomy" id="436515"/>
    <lineage>
        <taxon>Bacteria</taxon>
        <taxon>Pseudomonadati</taxon>
        <taxon>Pseudomonadota</taxon>
        <taxon>Betaproteobacteria</taxon>
        <taxon>Burkholderiales</taxon>
        <taxon>Comamonadaceae</taxon>
        <taxon>Variovorax</taxon>
    </lineage>
</organism>
<protein>
    <recommendedName>
        <fullName evidence="2">DUF927 domain-containing protein</fullName>
    </recommendedName>
</protein>
<dbReference type="AlphaFoldDB" id="A0A250DRD2"/>
<reference evidence="3" key="1">
    <citation type="submission" date="2017-09" db="EMBL/GenBank/DDBJ databases">
        <title>The diverse metabolic capabilities of V. boronicumulans make it an excellent choice for continued studies on novel biodegradation.</title>
        <authorList>
            <person name="Sun S."/>
        </authorList>
    </citation>
    <scope>NUCLEOTIDE SEQUENCE [LARGE SCALE GENOMIC DNA]</scope>
    <source>
        <strain evidence="3">J1</strain>
    </source>
</reference>
<feature type="domain" description="DUF927" evidence="2">
    <location>
        <begin position="56"/>
        <end position="338"/>
    </location>
</feature>
<dbReference type="Proteomes" id="UP000217154">
    <property type="component" value="Chromosome"/>
</dbReference>
<evidence type="ECO:0000259" key="2">
    <source>
        <dbReference type="Pfam" id="PF06048"/>
    </source>
</evidence>
<name>A0A250DRD2_9BURK</name>
<evidence type="ECO:0000256" key="1">
    <source>
        <dbReference type="SAM" id="MobiDB-lite"/>
    </source>
</evidence>
<dbReference type="Pfam" id="PF06048">
    <property type="entry name" value="DUF927"/>
    <property type="match status" value="1"/>
</dbReference>
<dbReference type="InterPro" id="IPR009270">
    <property type="entry name" value="DUF927"/>
</dbReference>
<evidence type="ECO:0000313" key="3">
    <source>
        <dbReference type="EMBL" id="ATA56503.1"/>
    </source>
</evidence>
<accession>A0A250DRD2</accession>
<feature type="region of interest" description="Disordered" evidence="1">
    <location>
        <begin position="1"/>
        <end position="35"/>
    </location>
</feature>
<sequence>MDKNHHSPDSPRDGEGHLPEQSGQPQRSQHIDKPQGTAVVQALAEPPRKLAPQRFHNTEDGLFALNTPGEVNGARNRVGDAIYVDALVRSGEGMEWGKLARWYDPDGNEHRQVIQLAALQGDGLEVSRALASGGLMTEPGPRARNQLLDYLASERPARRITIVPCTGWHGPEGAMAYVMPHVTIGSTPDESEMVLSLERVPGSRASAGTVEDWKVRVGRYCSGNSRLLLVCSMAFAATLLPFSQVDGGGLHLTGRSSTGKTRAAKTAGSACGGPDYMQPWRSTLNGLEAVAARHNCALLILDEIGQVDPREVGESSYMLGNGQGKQRAIKSGAAARRQSWRLLYLSTGEVGLSQHMAVAGKSVRAGQEVRLAELQADAGQGHGIFDVLHGHASGAALSDTIAAGFTEAYGEVGVEFIRRCAANQSGLRDLVASGTQEFLAECVRVFGDGRALGGQAHRVCERFALKALAGELATSWGLTGWQPGEARAAIVRCFGEWLNARGTSGDTEPKVVLNKLREFISRHEDSRFVDLDAREVVFDAPQRPKLVHNRAGWRKRFEGDEREYLIDPQVFRCEIFAGFDTTLVCRVLVAAGCMQTGEEGGKMRYTLYRHLGGLHERRRVYVITSKLWADEADDALA</sequence>
<dbReference type="KEGG" id="vbo:CKY39_27140"/>
<gene>
    <name evidence="3" type="ORF">CKY39_27140</name>
</gene>
<feature type="compositionally biased region" description="Basic and acidic residues" evidence="1">
    <location>
        <begin position="1"/>
        <end position="18"/>
    </location>
</feature>
<dbReference type="EMBL" id="CP023284">
    <property type="protein sequence ID" value="ATA56503.1"/>
    <property type="molecule type" value="Genomic_DNA"/>
</dbReference>
<proteinExistence type="predicted"/>
<dbReference type="RefSeq" id="WP_095746640.1">
    <property type="nucleotide sequence ID" value="NZ_CP023284.1"/>
</dbReference>